<dbReference type="Proteomes" id="UP001152747">
    <property type="component" value="Unassembled WGS sequence"/>
</dbReference>
<dbReference type="Pfam" id="PF10912">
    <property type="entry name" value="Glam1"/>
    <property type="match status" value="1"/>
</dbReference>
<feature type="transmembrane region" description="Helical" evidence="1">
    <location>
        <begin position="37"/>
        <end position="57"/>
    </location>
</feature>
<keyword evidence="1" id="KW-0812">Transmembrane</keyword>
<protein>
    <submittedName>
        <fullName evidence="2">Uncharacterized protein</fullName>
    </submittedName>
</protein>
<reference evidence="2" key="1">
    <citation type="submission" date="2022-11" db="EMBL/GenBank/DDBJ databases">
        <authorList>
            <person name="Kikuchi T."/>
        </authorList>
    </citation>
    <scope>NUCLEOTIDE SEQUENCE</scope>
    <source>
        <strain evidence="2">PS1010</strain>
    </source>
</reference>
<dbReference type="AlphaFoldDB" id="A0A9P1J042"/>
<accession>A0A9P1J042</accession>
<gene>
    <name evidence="2" type="ORF">CAMP_LOCUS16792</name>
</gene>
<evidence type="ECO:0000313" key="2">
    <source>
        <dbReference type="EMBL" id="CAI5454155.1"/>
    </source>
</evidence>
<proteinExistence type="predicted"/>
<comment type="caution">
    <text evidence="2">The sequence shown here is derived from an EMBL/GenBank/DDBJ whole genome shotgun (WGS) entry which is preliminary data.</text>
</comment>
<keyword evidence="1" id="KW-0472">Membrane</keyword>
<dbReference type="InterPro" id="IPR024483">
    <property type="entry name" value="Glam1"/>
</dbReference>
<evidence type="ECO:0000313" key="3">
    <source>
        <dbReference type="Proteomes" id="UP001152747"/>
    </source>
</evidence>
<dbReference type="PANTHER" id="PTHR35013:SF2">
    <property type="entry name" value="SERPENTINE RECEPTOR, CLASS BC (CLASS B-LIKE)"/>
    <property type="match status" value="1"/>
</dbReference>
<organism evidence="2 3">
    <name type="scientific">Caenorhabditis angaria</name>
    <dbReference type="NCBI Taxonomy" id="860376"/>
    <lineage>
        <taxon>Eukaryota</taxon>
        <taxon>Metazoa</taxon>
        <taxon>Ecdysozoa</taxon>
        <taxon>Nematoda</taxon>
        <taxon>Chromadorea</taxon>
        <taxon>Rhabditida</taxon>
        <taxon>Rhabditina</taxon>
        <taxon>Rhabditomorpha</taxon>
        <taxon>Rhabditoidea</taxon>
        <taxon>Rhabditidae</taxon>
        <taxon>Peloderinae</taxon>
        <taxon>Caenorhabditis</taxon>
    </lineage>
</organism>
<keyword evidence="1" id="KW-1133">Transmembrane helix</keyword>
<dbReference type="OrthoDB" id="5851698at2759"/>
<dbReference type="EMBL" id="CANHGI010000006">
    <property type="protein sequence ID" value="CAI5454155.1"/>
    <property type="molecule type" value="Genomic_DNA"/>
</dbReference>
<name>A0A9P1J042_9PELO</name>
<dbReference type="PANTHER" id="PTHR35013">
    <property type="entry name" value="PROTEIN CBG22618-RELATED"/>
    <property type="match status" value="1"/>
</dbReference>
<feature type="transmembrane region" description="Helical" evidence="1">
    <location>
        <begin position="123"/>
        <end position="143"/>
    </location>
</feature>
<keyword evidence="3" id="KW-1185">Reference proteome</keyword>
<feature type="transmembrane region" description="Helical" evidence="1">
    <location>
        <begin position="69"/>
        <end position="93"/>
    </location>
</feature>
<sequence length="171" mass="19243">MTDSPPRFLRMDAKTLFITLCISNIIGDVFEIFNGRHFQLLVWTSCILEVMTLIGVLTNNVTCLKRTVFFALINIIFYGVLIFIVPISMAAIFASGYNQAPVQIWTAEGFYRTTPQEEIDARLALGLLYGFAAELGMAFLLLVSYAKYILVKRIYVYAKDTNAPTPVYTSV</sequence>
<evidence type="ECO:0000256" key="1">
    <source>
        <dbReference type="SAM" id="Phobius"/>
    </source>
</evidence>